<feature type="binding site" evidence="1">
    <location>
        <position position="55"/>
    </location>
    <ligand>
        <name>Mg(2+)</name>
        <dbReference type="ChEBI" id="CHEBI:18420"/>
        <label>1</label>
    </ligand>
</feature>
<comment type="caution">
    <text evidence="2">The sequence shown here is derived from an EMBL/GenBank/DDBJ whole genome shotgun (WGS) entry which is preliminary data.</text>
</comment>
<gene>
    <name evidence="2" type="ORF">FEV51_12970</name>
</gene>
<accession>A0A5S3NXI9</accession>
<dbReference type="SUPFAM" id="SSF101478">
    <property type="entry name" value="ADP-ribosylglycohydrolase"/>
    <property type="match status" value="1"/>
</dbReference>
<proteinExistence type="predicted"/>
<keyword evidence="3" id="KW-1185">Reference proteome</keyword>
<name>A0A5S3NXI9_9SPHN</name>
<evidence type="ECO:0000313" key="3">
    <source>
        <dbReference type="Proteomes" id="UP000309668"/>
    </source>
</evidence>
<dbReference type="InterPro" id="IPR005502">
    <property type="entry name" value="Ribosyl_crysJ1"/>
</dbReference>
<dbReference type="OrthoDB" id="9806482at2"/>
<feature type="binding site" evidence="1">
    <location>
        <position position="257"/>
    </location>
    <ligand>
        <name>Mg(2+)</name>
        <dbReference type="ChEBI" id="CHEBI:18420"/>
        <label>1</label>
    </ligand>
</feature>
<feature type="binding site" evidence="1">
    <location>
        <position position="256"/>
    </location>
    <ligand>
        <name>Mg(2+)</name>
        <dbReference type="ChEBI" id="CHEBI:18420"/>
        <label>1</label>
    </ligand>
</feature>
<dbReference type="Gene3D" id="1.10.4080.10">
    <property type="entry name" value="ADP-ribosylation/Crystallin J1"/>
    <property type="match status" value="1"/>
</dbReference>
<evidence type="ECO:0000256" key="1">
    <source>
        <dbReference type="PIRSR" id="PIRSR605502-1"/>
    </source>
</evidence>
<dbReference type="PANTHER" id="PTHR16222:SF12">
    <property type="entry name" value="ADP-RIBOSYLGLYCOHYDROLASE-RELATED"/>
    <property type="match status" value="1"/>
</dbReference>
<dbReference type="Pfam" id="PF03747">
    <property type="entry name" value="ADP_ribosyl_GH"/>
    <property type="match status" value="1"/>
</dbReference>
<keyword evidence="1" id="KW-0479">Metal-binding</keyword>
<dbReference type="AlphaFoldDB" id="A0A5S3NXI9"/>
<keyword evidence="2" id="KW-0378">Hydrolase</keyword>
<feature type="binding site" evidence="1">
    <location>
        <position position="53"/>
    </location>
    <ligand>
        <name>Mg(2+)</name>
        <dbReference type="ChEBI" id="CHEBI:18420"/>
        <label>1</label>
    </ligand>
</feature>
<feature type="binding site" evidence="1">
    <location>
        <position position="54"/>
    </location>
    <ligand>
        <name>Mg(2+)</name>
        <dbReference type="ChEBI" id="CHEBI:18420"/>
        <label>1</label>
    </ligand>
</feature>
<dbReference type="GO" id="GO:0016787">
    <property type="term" value="F:hydrolase activity"/>
    <property type="evidence" value="ECO:0007669"/>
    <property type="project" value="UniProtKB-KW"/>
</dbReference>
<organism evidence="2 3">
    <name type="scientific">Qipengyuania marisflavi</name>
    <dbReference type="NCBI Taxonomy" id="2486356"/>
    <lineage>
        <taxon>Bacteria</taxon>
        <taxon>Pseudomonadati</taxon>
        <taxon>Pseudomonadota</taxon>
        <taxon>Alphaproteobacteria</taxon>
        <taxon>Sphingomonadales</taxon>
        <taxon>Erythrobacteraceae</taxon>
        <taxon>Qipengyuania</taxon>
    </lineage>
</organism>
<dbReference type="InterPro" id="IPR050792">
    <property type="entry name" value="ADP-ribosylglycohydrolase"/>
</dbReference>
<feature type="binding site" evidence="1">
    <location>
        <position position="254"/>
    </location>
    <ligand>
        <name>Mg(2+)</name>
        <dbReference type="ChEBI" id="CHEBI:18420"/>
        <label>1</label>
    </ligand>
</feature>
<evidence type="ECO:0000313" key="2">
    <source>
        <dbReference type="EMBL" id="TMM44979.1"/>
    </source>
</evidence>
<dbReference type="GO" id="GO:0046872">
    <property type="term" value="F:metal ion binding"/>
    <property type="evidence" value="ECO:0007669"/>
    <property type="project" value="UniProtKB-KW"/>
</dbReference>
<dbReference type="InterPro" id="IPR036705">
    <property type="entry name" value="Ribosyl_crysJ1_sf"/>
</dbReference>
<dbReference type="EMBL" id="VCAO01000014">
    <property type="protein sequence ID" value="TMM44979.1"/>
    <property type="molecule type" value="Genomic_DNA"/>
</dbReference>
<dbReference type="Proteomes" id="UP000309668">
    <property type="component" value="Unassembled WGS sequence"/>
</dbReference>
<sequence length="305" mass="31950">MSDLIDRARGALVGLAVGDAVGTTLEFTSRDSGKALADMIGGGPFNLKPGVWTDDTSMALALAESLAECGGLDATDLMTRFVDWWRYGNYSPTGNCFDIGITTRNALAAFEQSGDPFAGSRNPDAAGNGSLMRLSPIAIWGVASGEEAMREAARAQSATTHAARACLDACEAFSMIVHRAILDGDFELGLASCGRLDLSEPITSIVGGSWRDKNRDEIASSGYVAHSLEAALWCVGQGGSFREIVLRAANLGDDADTTAAITGQLAGALFGATGIPQDWLAKLAWYDRIQSLADRLLEAAPHAAS</sequence>
<keyword evidence="1" id="KW-0460">Magnesium</keyword>
<dbReference type="PANTHER" id="PTHR16222">
    <property type="entry name" value="ADP-RIBOSYLGLYCOHYDROLASE"/>
    <property type="match status" value="1"/>
</dbReference>
<protein>
    <submittedName>
        <fullName evidence="2">ADP-ribosylglycohydrolase family protein</fullName>
    </submittedName>
</protein>
<comment type="cofactor">
    <cofactor evidence="1">
        <name>Mg(2+)</name>
        <dbReference type="ChEBI" id="CHEBI:18420"/>
    </cofactor>
    <text evidence="1">Binds 2 magnesium ions per subunit.</text>
</comment>
<reference evidence="2 3" key="1">
    <citation type="submission" date="2019-05" db="EMBL/GenBank/DDBJ databases">
        <title>Erythrobacter marisflavi sp. nov., isolated from isolated from water of an estuary environment.</title>
        <authorList>
            <person name="Yoon J.-H."/>
        </authorList>
    </citation>
    <scope>NUCLEOTIDE SEQUENCE [LARGE SCALE GENOMIC DNA]</scope>
    <source>
        <strain evidence="2 3">KEM-5</strain>
    </source>
</reference>